<feature type="compositionally biased region" description="Low complexity" evidence="1">
    <location>
        <begin position="249"/>
        <end position="261"/>
    </location>
</feature>
<keyword evidence="3" id="KW-1185">Reference proteome</keyword>
<feature type="region of interest" description="Disordered" evidence="1">
    <location>
        <begin position="105"/>
        <end position="277"/>
    </location>
</feature>
<evidence type="ECO:0000256" key="1">
    <source>
        <dbReference type="SAM" id="MobiDB-lite"/>
    </source>
</evidence>
<feature type="compositionally biased region" description="Low complexity" evidence="1">
    <location>
        <begin position="153"/>
        <end position="190"/>
    </location>
</feature>
<comment type="caution">
    <text evidence="2">The sequence shown here is derived from an EMBL/GenBank/DDBJ whole genome shotgun (WGS) entry which is preliminary data.</text>
</comment>
<feature type="region of interest" description="Disordered" evidence="1">
    <location>
        <begin position="299"/>
        <end position="322"/>
    </location>
</feature>
<organism evidence="2 3">
    <name type="scientific">Comamonas sediminis</name>
    <dbReference type="NCBI Taxonomy" id="1783360"/>
    <lineage>
        <taxon>Bacteria</taxon>
        <taxon>Pseudomonadati</taxon>
        <taxon>Pseudomonadota</taxon>
        <taxon>Betaproteobacteria</taxon>
        <taxon>Burkholderiales</taxon>
        <taxon>Comamonadaceae</taxon>
        <taxon>Comamonas</taxon>
    </lineage>
</organism>
<proteinExistence type="predicted"/>
<dbReference type="Proteomes" id="UP001562178">
    <property type="component" value="Unassembled WGS sequence"/>
</dbReference>
<feature type="region of interest" description="Disordered" evidence="1">
    <location>
        <begin position="38"/>
        <end position="65"/>
    </location>
</feature>
<reference evidence="2 3" key="1">
    <citation type="journal article" date="2016" name="Int. J. Syst. Evol. Microbiol.">
        <title>Description of Comamonas sediminis sp. nov., isolated from lagoon sediments.</title>
        <authorList>
            <person name="Subhash Y."/>
            <person name="Bang J.J."/>
            <person name="You T.H."/>
            <person name="Lee S.S."/>
        </authorList>
    </citation>
    <scope>NUCLEOTIDE SEQUENCE [LARGE SCALE GENOMIC DNA]</scope>
    <source>
        <strain evidence="2 3">JCM 31169</strain>
    </source>
</reference>
<dbReference type="RefSeq" id="WP_369461242.1">
    <property type="nucleotide sequence ID" value="NZ_JBGBDC010000012.1"/>
</dbReference>
<name>A0ABV4B8F6_9BURK</name>
<feature type="compositionally biased region" description="Low complexity" evidence="1">
    <location>
        <begin position="38"/>
        <end position="62"/>
    </location>
</feature>
<protein>
    <recommendedName>
        <fullName evidence="4">Meckel syndrome type 1 protein</fullName>
    </recommendedName>
</protein>
<feature type="compositionally biased region" description="Pro residues" evidence="1">
    <location>
        <begin position="200"/>
        <end position="212"/>
    </location>
</feature>
<evidence type="ECO:0000313" key="2">
    <source>
        <dbReference type="EMBL" id="MEY2253836.1"/>
    </source>
</evidence>
<dbReference type="EMBL" id="JBGBDC010000012">
    <property type="protein sequence ID" value="MEY2253836.1"/>
    <property type="molecule type" value="Genomic_DNA"/>
</dbReference>
<evidence type="ECO:0008006" key="4">
    <source>
        <dbReference type="Google" id="ProtNLM"/>
    </source>
</evidence>
<evidence type="ECO:0000313" key="3">
    <source>
        <dbReference type="Proteomes" id="UP001562178"/>
    </source>
</evidence>
<feature type="compositionally biased region" description="Low complexity" evidence="1">
    <location>
        <begin position="127"/>
        <end position="141"/>
    </location>
</feature>
<accession>A0ABV4B8F6</accession>
<feature type="compositionally biased region" description="Low complexity" evidence="1">
    <location>
        <begin position="213"/>
        <end position="222"/>
    </location>
</feature>
<gene>
    <name evidence="2" type="ORF">AB7A72_22655</name>
</gene>
<sequence length="322" mass="31651">MNAPQDPKRPDTLVDLYREASAQDAGPSDASTARILAHARAKAAQNPAAAPGDLDGAGQQGQHFGGEAANDRRWWLQALGSLAAIGLVSWLALQQLHEHGAPQLEAPRMDSAPSAASAPPPPPGAPPAHAAADSAAAPGSAKMRSEAAPMGKAASPATGAAPAPAPASAANAGAGSANTSPAPARAPAPQAERRTLPAPASTPAPVAPPLPAPAAAAVAPAYPAAPPAVRKQAAEASRAAERPAPPMAAAPAASEASAPLAAAPPLPSCGPDLDAKALAEQRRRIQVYDQALAAGLPVPVPAPLCRPAPAHEAAPGQPVDSR</sequence>